<evidence type="ECO:0000259" key="2">
    <source>
        <dbReference type="Pfam" id="PF13411"/>
    </source>
</evidence>
<dbReference type="GO" id="GO:0006355">
    <property type="term" value="P:regulation of DNA-templated transcription"/>
    <property type="evidence" value="ECO:0007669"/>
    <property type="project" value="InterPro"/>
</dbReference>
<dbReference type="SUPFAM" id="SSF46955">
    <property type="entry name" value="Putative DNA-binding domain"/>
    <property type="match status" value="1"/>
</dbReference>
<dbReference type="Gene3D" id="1.10.1660.10">
    <property type="match status" value="1"/>
</dbReference>
<evidence type="ECO:0000256" key="1">
    <source>
        <dbReference type="SAM" id="MobiDB-lite"/>
    </source>
</evidence>
<reference evidence="3 5" key="1">
    <citation type="submission" date="2019-07" db="EMBL/GenBank/DDBJ databases">
        <title>Genomic analysis of Lentibacillus sp. NKC851-2.</title>
        <authorList>
            <person name="Oh Y.J."/>
        </authorList>
    </citation>
    <scope>NUCLEOTIDE SEQUENCE [LARGE SCALE GENOMIC DNA]</scope>
    <source>
        <strain evidence="3 5">NKC851-2</strain>
    </source>
</reference>
<dbReference type="InterPro" id="IPR009061">
    <property type="entry name" value="DNA-bd_dom_put_sf"/>
</dbReference>
<dbReference type="Proteomes" id="UP000319280">
    <property type="component" value="Unassembled WGS sequence"/>
</dbReference>
<dbReference type="Pfam" id="PF13411">
    <property type="entry name" value="MerR_1"/>
    <property type="match status" value="1"/>
</dbReference>
<accession>A0A549Y8U5</accession>
<sequence>MSKQYLTIPQVAKETNIPASTVRRYLDQHSHSLRTKKSGRGAWLLQEEDVPLIREIRSCYERKMSISEVEDFLLQSGQPLTITTDDEQEQVITPANAFMQLADEVKHIQKEVTSTREQLSAAHEEIAALKQQQDEDSEQQKESMEALTSEMKSISDGIGRLERERQKRTEKSIWSRLFGR</sequence>
<dbReference type="InterPro" id="IPR000551">
    <property type="entry name" value="MerR-type_HTH_dom"/>
</dbReference>
<gene>
    <name evidence="3" type="ORF">FH966_16885</name>
    <name evidence="4" type="ORF">FH966_16930</name>
</gene>
<dbReference type="Gene3D" id="1.10.287.950">
    <property type="entry name" value="Methyl-accepting chemotaxis protein"/>
    <property type="match status" value="1"/>
</dbReference>
<proteinExistence type="predicted"/>
<dbReference type="EMBL" id="VJMZ01000005">
    <property type="protein sequence ID" value="TRM08320.1"/>
    <property type="molecule type" value="Genomic_DNA"/>
</dbReference>
<evidence type="ECO:0000313" key="4">
    <source>
        <dbReference type="EMBL" id="TRM08329.1"/>
    </source>
</evidence>
<feature type="compositionally biased region" description="Basic and acidic residues" evidence="1">
    <location>
        <begin position="159"/>
        <end position="173"/>
    </location>
</feature>
<name>A0A549Y8U5_9BACI</name>
<comment type="caution">
    <text evidence="3">The sequence shown here is derived from an EMBL/GenBank/DDBJ whole genome shotgun (WGS) entry which is preliminary data.</text>
</comment>
<dbReference type="RefSeq" id="WP_142792172.1">
    <property type="nucleotide sequence ID" value="NZ_VJMZ01000005.1"/>
</dbReference>
<dbReference type="EMBL" id="VJMZ01000005">
    <property type="protein sequence ID" value="TRM08329.1"/>
    <property type="molecule type" value="Genomic_DNA"/>
</dbReference>
<protein>
    <submittedName>
        <fullName evidence="3">MerR family transcriptional regulator</fullName>
    </submittedName>
</protein>
<keyword evidence="5" id="KW-1185">Reference proteome</keyword>
<evidence type="ECO:0000313" key="3">
    <source>
        <dbReference type="EMBL" id="TRM08320.1"/>
    </source>
</evidence>
<feature type="region of interest" description="Disordered" evidence="1">
    <location>
        <begin position="130"/>
        <end position="180"/>
    </location>
</feature>
<organism evidence="3 5">
    <name type="scientific">Lentibacillus cibarius</name>
    <dbReference type="NCBI Taxonomy" id="2583219"/>
    <lineage>
        <taxon>Bacteria</taxon>
        <taxon>Bacillati</taxon>
        <taxon>Bacillota</taxon>
        <taxon>Bacilli</taxon>
        <taxon>Bacillales</taxon>
        <taxon>Bacillaceae</taxon>
        <taxon>Lentibacillus</taxon>
    </lineage>
</organism>
<dbReference type="AlphaFoldDB" id="A0A549Y8U5"/>
<dbReference type="GO" id="GO:0003677">
    <property type="term" value="F:DNA binding"/>
    <property type="evidence" value="ECO:0007669"/>
    <property type="project" value="InterPro"/>
</dbReference>
<evidence type="ECO:0000313" key="5">
    <source>
        <dbReference type="Proteomes" id="UP000319280"/>
    </source>
</evidence>
<feature type="domain" description="HTH merR-type" evidence="2">
    <location>
        <begin position="7"/>
        <end position="73"/>
    </location>
</feature>